<sequence length="150" mass="16943">MVSHVSLLVVIISVKNSRSCSSGLAKYKLTKELTQTIKFKYFFPTDQLLQTFANGDLVFISGKFIVENSEPCFTIAYSSIVDNENPNHEFDLSNVPITIPHSMYFVTVTRQPKNVGDFIHFGAETIQYNSVTGNSDIKMDMTIIYSLRRS</sequence>
<dbReference type="Proteomes" id="UP000789920">
    <property type="component" value="Unassembled WGS sequence"/>
</dbReference>
<comment type="caution">
    <text evidence="1">The sequence shown here is derived from an EMBL/GenBank/DDBJ whole genome shotgun (WGS) entry which is preliminary data.</text>
</comment>
<organism evidence="1 2">
    <name type="scientific">Racocetra persica</name>
    <dbReference type="NCBI Taxonomy" id="160502"/>
    <lineage>
        <taxon>Eukaryota</taxon>
        <taxon>Fungi</taxon>
        <taxon>Fungi incertae sedis</taxon>
        <taxon>Mucoromycota</taxon>
        <taxon>Glomeromycotina</taxon>
        <taxon>Glomeromycetes</taxon>
        <taxon>Diversisporales</taxon>
        <taxon>Gigasporaceae</taxon>
        <taxon>Racocetra</taxon>
    </lineage>
</organism>
<evidence type="ECO:0000313" key="1">
    <source>
        <dbReference type="EMBL" id="CAG8807776.1"/>
    </source>
</evidence>
<accession>A0ACA9RT39</accession>
<keyword evidence="2" id="KW-1185">Reference proteome</keyword>
<dbReference type="EMBL" id="CAJVQC010068080">
    <property type="protein sequence ID" value="CAG8807776.1"/>
    <property type="molecule type" value="Genomic_DNA"/>
</dbReference>
<proteinExistence type="predicted"/>
<gene>
    <name evidence="1" type="ORF">RPERSI_LOCUS22458</name>
</gene>
<name>A0ACA9RT39_9GLOM</name>
<feature type="non-terminal residue" evidence="1">
    <location>
        <position position="150"/>
    </location>
</feature>
<reference evidence="1" key="1">
    <citation type="submission" date="2021-06" db="EMBL/GenBank/DDBJ databases">
        <authorList>
            <person name="Kallberg Y."/>
            <person name="Tangrot J."/>
            <person name="Rosling A."/>
        </authorList>
    </citation>
    <scope>NUCLEOTIDE SEQUENCE</scope>
    <source>
        <strain evidence="1">MA461A</strain>
    </source>
</reference>
<protein>
    <submittedName>
        <fullName evidence="1">35896_t:CDS:1</fullName>
    </submittedName>
</protein>
<evidence type="ECO:0000313" key="2">
    <source>
        <dbReference type="Proteomes" id="UP000789920"/>
    </source>
</evidence>